<dbReference type="GeneID" id="93262135"/>
<sequence length="573" mass="68523">MFNFNELEIVYSNEPNCLRGSFVGIRQDKYLGKMAFTLPKGFDNFEKNYDNVKKLFFSMYRIFNKFRQNNQNNSKQFDEKPTSKDNVQIDNHQGAYIFTDEDNNETILYSKIDLIEKIFETYQELEIESLIQEIGLIEDVDYSKIENYLDKGIYLKNNAIFIEHTLGYRNIVRGVPSELIELFCYIYKELANELEKELSEQIKEIAFNFSYQYLSPEQSLFSEHSFDMTIGILKDCLDNIHKITAYKNAQYWDIYEAIEHFLYGNLKFDAESNQEFWGIDNFSYIWEEMCNSWMAQNKDYEILYCDTNLQLNKYRDNLSREKRVWIDYNQIQNVFHIELNGFRRWIRPDIIIESRENHGLSGNPLIVALSEKILSIEKSPVPKILSLYTNRINVEFKLNSNKEKNLNSDIFDISKQIFENFVFEFKNLHKRKRNNHNKLKGYQYDPKNKYHFILKNIDETIYEEIYQNILNKGNKSKQGLKNVKYIVDWKYYSYTVFDNPEFRKDPRINLSIIKSNLYEFCLSKSINDEIVSQFGLPFYDIKHEEIILSVTDLNCGIQIVKLNFPKIQEIYLK</sequence>
<evidence type="ECO:0000313" key="1">
    <source>
        <dbReference type="EMBL" id="SQH24636.1"/>
    </source>
</evidence>
<evidence type="ECO:0000313" key="2">
    <source>
        <dbReference type="Proteomes" id="UP000248598"/>
    </source>
</evidence>
<name>A0AAX2J2K0_KINKI</name>
<gene>
    <name evidence="1" type="ORF">NCTC10529_00827</name>
</gene>
<dbReference type="RefSeq" id="WP_003785290.1">
    <property type="nucleotide sequence ID" value="NZ_CP091518.1"/>
</dbReference>
<dbReference type="EMBL" id="LS483426">
    <property type="protein sequence ID" value="SQH24636.1"/>
    <property type="molecule type" value="Genomic_DNA"/>
</dbReference>
<dbReference type="Proteomes" id="UP000248598">
    <property type="component" value="Chromosome 1"/>
</dbReference>
<accession>A0AAX2J2K0</accession>
<reference evidence="1 2" key="1">
    <citation type="submission" date="2018-06" db="EMBL/GenBank/DDBJ databases">
        <authorList>
            <consortium name="Pathogen Informatics"/>
            <person name="Doyle S."/>
        </authorList>
    </citation>
    <scope>NUCLEOTIDE SEQUENCE [LARGE SCALE GENOMIC DNA]</scope>
    <source>
        <strain evidence="1 2">NCTC10529</strain>
    </source>
</reference>
<proteinExistence type="predicted"/>
<dbReference type="AlphaFoldDB" id="A0AAX2J2K0"/>
<organism evidence="1 2">
    <name type="scientific">Kingella kingae</name>
    <dbReference type="NCBI Taxonomy" id="504"/>
    <lineage>
        <taxon>Bacteria</taxon>
        <taxon>Pseudomonadati</taxon>
        <taxon>Pseudomonadota</taxon>
        <taxon>Betaproteobacteria</taxon>
        <taxon>Neisseriales</taxon>
        <taxon>Neisseriaceae</taxon>
        <taxon>Kingella</taxon>
    </lineage>
</organism>
<protein>
    <submittedName>
        <fullName evidence="1">Uncharacterized protein</fullName>
    </submittedName>
</protein>